<feature type="transmembrane region" description="Helical" evidence="1">
    <location>
        <begin position="111"/>
        <end position="135"/>
    </location>
</feature>
<organism evidence="2 3">
    <name type="scientific">Paracholeplasma vituli</name>
    <dbReference type="NCBI Taxonomy" id="69473"/>
    <lineage>
        <taxon>Bacteria</taxon>
        <taxon>Bacillati</taxon>
        <taxon>Mycoplasmatota</taxon>
        <taxon>Mollicutes</taxon>
        <taxon>Acholeplasmatales</taxon>
        <taxon>Acholeplasmataceae</taxon>
        <taxon>Paracholeplasma</taxon>
    </lineage>
</organism>
<proteinExistence type="predicted"/>
<evidence type="ECO:0000256" key="1">
    <source>
        <dbReference type="SAM" id="Phobius"/>
    </source>
</evidence>
<dbReference type="Pfam" id="PF09515">
    <property type="entry name" value="Thia_YuaJ"/>
    <property type="match status" value="1"/>
</dbReference>
<dbReference type="EMBL" id="JAOEGN010000006">
    <property type="protein sequence ID" value="MCU0104829.1"/>
    <property type="molecule type" value="Genomic_DNA"/>
</dbReference>
<feature type="transmembrane region" description="Helical" evidence="1">
    <location>
        <begin position="147"/>
        <end position="170"/>
    </location>
</feature>
<name>A0ABT2PV51_9MOLU</name>
<dbReference type="Gene3D" id="1.10.1760.20">
    <property type="match status" value="1"/>
</dbReference>
<feature type="transmembrane region" description="Helical" evidence="1">
    <location>
        <begin position="12"/>
        <end position="33"/>
    </location>
</feature>
<dbReference type="RefSeq" id="WP_262096083.1">
    <property type="nucleotide sequence ID" value="NZ_JAOEGN010000006.1"/>
</dbReference>
<reference evidence="3" key="1">
    <citation type="submission" date="2023-07" db="EMBL/GenBank/DDBJ databases">
        <title>Novel Mycoplasma species identified in domestic and wild animals.</title>
        <authorList>
            <person name="Volokhov D.V."/>
            <person name="Furtak V.A."/>
            <person name="Zagorodnyaya T.A."/>
        </authorList>
    </citation>
    <scope>NUCLEOTIDE SEQUENCE [LARGE SCALE GENOMIC DNA]</scope>
    <source>
        <strain evidence="3">92-19</strain>
    </source>
</reference>
<keyword evidence="3" id="KW-1185">Reference proteome</keyword>
<keyword evidence="1" id="KW-0472">Membrane</keyword>
<sequence>MNKELTRLTESAILVALAVVLEIISKMIPVLQMPQGGSASLAMFPIFILSYRHGLKWGLLAGFAFGIVNFFIDGYAFFWGSFVFDYTLGFAAIGLAGFFSKKALKLDLSAVIFGVLLGGFTRFVIHTLSGIFFFAEYAGDENVIIYSIVYNGTYMLASTILCLVAMLLTYKRLLVLNRV</sequence>
<keyword evidence="1" id="KW-0812">Transmembrane</keyword>
<keyword evidence="1" id="KW-1133">Transmembrane helix</keyword>
<gene>
    <name evidence="2" type="primary">thiT</name>
    <name evidence="2" type="ORF">N7603_04080</name>
</gene>
<dbReference type="Proteomes" id="UP001209076">
    <property type="component" value="Unassembled WGS sequence"/>
</dbReference>
<dbReference type="InterPro" id="IPR012651">
    <property type="entry name" value="Thia_Transptr_ThiT"/>
</dbReference>
<evidence type="ECO:0000313" key="2">
    <source>
        <dbReference type="EMBL" id="MCU0104829.1"/>
    </source>
</evidence>
<feature type="transmembrane region" description="Helical" evidence="1">
    <location>
        <begin position="78"/>
        <end position="99"/>
    </location>
</feature>
<feature type="transmembrane region" description="Helical" evidence="1">
    <location>
        <begin position="54"/>
        <end position="72"/>
    </location>
</feature>
<accession>A0ABT2PV51</accession>
<protein>
    <submittedName>
        <fullName evidence="2">Energy-coupled thiamine transporter ThiT</fullName>
    </submittedName>
</protein>
<dbReference type="NCBIfam" id="TIGR02357">
    <property type="entry name" value="ECF_ThiT_YuaJ"/>
    <property type="match status" value="1"/>
</dbReference>
<evidence type="ECO:0000313" key="3">
    <source>
        <dbReference type="Proteomes" id="UP001209076"/>
    </source>
</evidence>
<comment type="caution">
    <text evidence="2">The sequence shown here is derived from an EMBL/GenBank/DDBJ whole genome shotgun (WGS) entry which is preliminary data.</text>
</comment>